<comment type="caution">
    <text evidence="1">The sequence shown here is derived from an EMBL/GenBank/DDBJ whole genome shotgun (WGS) entry which is preliminary data.</text>
</comment>
<name>A0A1F8F361_9BACT</name>
<reference evidence="1 2" key="1">
    <citation type="journal article" date="2016" name="Nat. Commun.">
        <title>Thousands of microbial genomes shed light on interconnected biogeochemical processes in an aquifer system.</title>
        <authorList>
            <person name="Anantharaman K."/>
            <person name="Brown C.T."/>
            <person name="Hug L.A."/>
            <person name="Sharon I."/>
            <person name="Castelle C.J."/>
            <person name="Probst A.J."/>
            <person name="Thomas B.C."/>
            <person name="Singh A."/>
            <person name="Wilkins M.J."/>
            <person name="Karaoz U."/>
            <person name="Brodie E.L."/>
            <person name="Williams K.H."/>
            <person name="Hubbard S.S."/>
            <person name="Banfield J.F."/>
        </authorList>
    </citation>
    <scope>NUCLEOTIDE SEQUENCE [LARGE SCALE GENOMIC DNA]</scope>
</reference>
<dbReference type="AlphaFoldDB" id="A0A1F8F361"/>
<accession>A0A1F8F361</accession>
<evidence type="ECO:0000313" key="2">
    <source>
        <dbReference type="Proteomes" id="UP000176834"/>
    </source>
</evidence>
<dbReference type="EMBL" id="MGJN01000004">
    <property type="protein sequence ID" value="OGN07572.1"/>
    <property type="molecule type" value="Genomic_DNA"/>
</dbReference>
<proteinExistence type="predicted"/>
<sequence length="86" mass="9716">MFLFIGCEESQAAKEIRLRQTAERVTQQKVRVAEEIVSNINYFMDPRTKLCFAYYRENYSKGGPALATVPCEAIQPNLLGTAPISE</sequence>
<dbReference type="Proteomes" id="UP000176834">
    <property type="component" value="Unassembled WGS sequence"/>
</dbReference>
<organism evidence="1 2">
    <name type="scientific">Candidatus Yanofskybacteria bacterium RIFCSPHIGHO2_02_FULL_38_22b</name>
    <dbReference type="NCBI Taxonomy" id="1802673"/>
    <lineage>
        <taxon>Bacteria</taxon>
        <taxon>Candidatus Yanofskyibacteriota</taxon>
    </lineage>
</organism>
<protein>
    <submittedName>
        <fullName evidence="1">Uncharacterized protein</fullName>
    </submittedName>
</protein>
<evidence type="ECO:0000313" key="1">
    <source>
        <dbReference type="EMBL" id="OGN07572.1"/>
    </source>
</evidence>
<gene>
    <name evidence="1" type="ORF">A3B86_00560</name>
</gene>